<dbReference type="Pfam" id="PF10124">
    <property type="entry name" value="Mu-like_gpT"/>
    <property type="match status" value="3"/>
</dbReference>
<dbReference type="Proteomes" id="UP000618926">
    <property type="component" value="Unassembled WGS sequence"/>
</dbReference>
<dbReference type="EMBL" id="JADBFD010000019">
    <property type="protein sequence ID" value="MBE2888952.1"/>
    <property type="molecule type" value="Genomic_DNA"/>
</dbReference>
<gene>
    <name evidence="2" type="ORF">IIE05_13360</name>
</gene>
<comment type="caution">
    <text evidence="2">The sequence shown here is derived from an EMBL/GenBank/DDBJ whole genome shotgun (WGS) entry which is preliminary data.</text>
</comment>
<feature type="domain" description="Bacteriophage Mu GpT" evidence="1">
    <location>
        <begin position="52"/>
        <end position="202"/>
    </location>
</feature>
<evidence type="ECO:0000313" key="3">
    <source>
        <dbReference type="Proteomes" id="UP000618926"/>
    </source>
</evidence>
<feature type="domain" description="Bacteriophage Mu GpT" evidence="1">
    <location>
        <begin position="214"/>
        <end position="277"/>
    </location>
</feature>
<evidence type="ECO:0000259" key="1">
    <source>
        <dbReference type="Pfam" id="PF10124"/>
    </source>
</evidence>
<keyword evidence="3" id="KW-1185">Reference proteome</keyword>
<evidence type="ECO:0000313" key="2">
    <source>
        <dbReference type="EMBL" id="MBE2888952.1"/>
    </source>
</evidence>
<reference evidence="2 3" key="1">
    <citation type="submission" date="2020-10" db="EMBL/GenBank/DDBJ databases">
        <title>Investigation of anaerobic biodegradation of phenanthrene by a sulfate-dependent Geobacter anodireducens strain PheS2.</title>
        <authorList>
            <person name="Zhang Z."/>
        </authorList>
    </citation>
    <scope>NUCLEOTIDE SEQUENCE [LARGE SCALE GENOMIC DNA]</scope>
    <source>
        <strain evidence="2 3">PheS2</strain>
    </source>
</reference>
<name>A0ABR9NXF5_9BACT</name>
<organism evidence="2 3">
    <name type="scientific">Geobacter anodireducens</name>
    <dbReference type="NCBI Taxonomy" id="1340425"/>
    <lineage>
        <taxon>Bacteria</taxon>
        <taxon>Pseudomonadati</taxon>
        <taxon>Thermodesulfobacteriota</taxon>
        <taxon>Desulfuromonadia</taxon>
        <taxon>Geobacterales</taxon>
        <taxon>Geobacteraceae</taxon>
        <taxon>Geobacter</taxon>
    </lineage>
</organism>
<proteinExistence type="predicted"/>
<dbReference type="InterPro" id="IPR018774">
    <property type="entry name" value="Phage_Mu_GpT"/>
</dbReference>
<accession>A0ABR9NXF5</accession>
<protein>
    <submittedName>
        <fullName evidence="2">Mu-like prophage major head subunit gpT family protein</fullName>
    </submittedName>
</protein>
<sequence>MKKLTSFLGLLGLFALAVILCPAKAVVLAHDAGPRVLPFIGLGGLIVNAGTLQNIFTNLKATFNKAFEAAPSTWEKIAMKVTSTGSQNDYAWLENFPKMRRWVGDKVMKALKAGKYVLVNEDFEATVSVKRNHIEDDNLGIYGPQAQSAGFSAKQWPDELVMEKVNGAFTTVCFDGQYFCDTDHPGIDPVTGAAVSVSNKGTAALSCASLAAAQASLGAARTAMKKFRDDEGRPLNITPNVLLVPPALEDTASVLANNERLEDGKQNPYKGTFAVVCDARLTSDTAWFLLDTTKPVRPFIFQERKGANFVQQTDMSADDVFKRGEFNFGVEARGAAGYGFWQLCYGSTGQG</sequence>
<feature type="domain" description="Bacteriophage Mu GpT" evidence="1">
    <location>
        <begin position="283"/>
        <end position="348"/>
    </location>
</feature>